<evidence type="ECO:0000256" key="1">
    <source>
        <dbReference type="ARBA" id="ARBA00010641"/>
    </source>
</evidence>
<reference evidence="7" key="4">
    <citation type="submission" date="2024-05" db="EMBL/GenBank/DDBJ databases">
        <authorList>
            <person name="Sun Q."/>
            <person name="Zhou Y."/>
        </authorList>
    </citation>
    <scope>NUCLEOTIDE SEQUENCE</scope>
    <source>
        <strain evidence="7">CGMCC 1.15644</strain>
    </source>
</reference>
<feature type="domain" description="RNA polymerase sigma-70 region 2" evidence="5">
    <location>
        <begin position="30"/>
        <end position="92"/>
    </location>
</feature>
<dbReference type="Pfam" id="PF04542">
    <property type="entry name" value="Sigma70_r2"/>
    <property type="match status" value="1"/>
</dbReference>
<dbReference type="SUPFAM" id="SSF88659">
    <property type="entry name" value="Sigma3 and sigma4 domains of RNA polymerase sigma factors"/>
    <property type="match status" value="1"/>
</dbReference>
<dbReference type="InterPro" id="IPR014327">
    <property type="entry name" value="RNA_pol_sigma70_bacteroid"/>
</dbReference>
<dbReference type="RefSeq" id="WP_132533642.1">
    <property type="nucleotide sequence ID" value="NZ_BMJO01000005.1"/>
</dbReference>
<keyword evidence="4" id="KW-0804">Transcription</keyword>
<keyword evidence="10" id="KW-1185">Reference proteome</keyword>
<dbReference type="Proteomes" id="UP000622648">
    <property type="component" value="Unassembled WGS sequence"/>
</dbReference>
<reference evidence="8 9" key="3">
    <citation type="submission" date="2019-03" db="EMBL/GenBank/DDBJ databases">
        <title>Genomic Encyclopedia of Type Strains, Phase IV (KMG-IV): sequencing the most valuable type-strain genomes for metagenomic binning, comparative biology and taxonomic classification.</title>
        <authorList>
            <person name="Goeker M."/>
        </authorList>
    </citation>
    <scope>NUCLEOTIDE SEQUENCE [LARGE SCALE GENOMIC DNA]</scope>
    <source>
        <strain evidence="8 9">DSM 103236</strain>
    </source>
</reference>
<evidence type="ECO:0000256" key="3">
    <source>
        <dbReference type="ARBA" id="ARBA00023082"/>
    </source>
</evidence>
<evidence type="ECO:0000259" key="6">
    <source>
        <dbReference type="Pfam" id="PF08281"/>
    </source>
</evidence>
<dbReference type="PANTHER" id="PTHR43133">
    <property type="entry name" value="RNA POLYMERASE ECF-TYPE SIGMA FACTO"/>
    <property type="match status" value="1"/>
</dbReference>
<protein>
    <submittedName>
        <fullName evidence="7">DNA-directed RNA polymerase sigma-70 factor</fullName>
    </submittedName>
    <submittedName>
        <fullName evidence="8">RNA polymerase sigma-70 factor (ECF subfamily)</fullName>
    </submittedName>
</protein>
<dbReference type="SUPFAM" id="SSF88946">
    <property type="entry name" value="Sigma2 domain of RNA polymerase sigma factors"/>
    <property type="match status" value="1"/>
</dbReference>
<comment type="caution">
    <text evidence="8">The sequence shown here is derived from an EMBL/GenBank/DDBJ whole genome shotgun (WGS) entry which is preliminary data.</text>
</comment>
<gene>
    <name evidence="8" type="ORF">EV200_105177</name>
    <name evidence="7" type="ORF">GCM10011413_30450</name>
</gene>
<organism evidence="8 9">
    <name type="scientific">Pedobacter psychrotolerans</name>
    <dbReference type="NCBI Taxonomy" id="1843235"/>
    <lineage>
        <taxon>Bacteria</taxon>
        <taxon>Pseudomonadati</taxon>
        <taxon>Bacteroidota</taxon>
        <taxon>Sphingobacteriia</taxon>
        <taxon>Sphingobacteriales</taxon>
        <taxon>Sphingobacteriaceae</taxon>
        <taxon>Pedobacter</taxon>
    </lineage>
</organism>
<dbReference type="CDD" id="cd06171">
    <property type="entry name" value="Sigma70_r4"/>
    <property type="match status" value="1"/>
</dbReference>
<dbReference type="InterPro" id="IPR013325">
    <property type="entry name" value="RNA_pol_sigma_r2"/>
</dbReference>
<dbReference type="NCBIfam" id="TIGR02937">
    <property type="entry name" value="sigma70-ECF"/>
    <property type="match status" value="1"/>
</dbReference>
<dbReference type="GO" id="GO:0016987">
    <property type="term" value="F:sigma factor activity"/>
    <property type="evidence" value="ECO:0007669"/>
    <property type="project" value="UniProtKB-KW"/>
</dbReference>
<dbReference type="InterPro" id="IPR013324">
    <property type="entry name" value="RNA_pol_sigma_r3/r4-like"/>
</dbReference>
<dbReference type="InterPro" id="IPR036388">
    <property type="entry name" value="WH-like_DNA-bd_sf"/>
</dbReference>
<evidence type="ECO:0000313" key="9">
    <source>
        <dbReference type="Proteomes" id="UP000295684"/>
    </source>
</evidence>
<feature type="domain" description="RNA polymerase sigma factor 70 region 4 type 2" evidence="6">
    <location>
        <begin position="125"/>
        <end position="174"/>
    </location>
</feature>
<reference evidence="7" key="1">
    <citation type="journal article" date="2014" name="Int. J. Syst. Evol. Microbiol.">
        <title>Complete genome of a new Firmicutes species belonging to the dominant human colonic microbiota ('Ruminococcus bicirculans') reveals two chromosomes and a selective capacity to utilize plant glucans.</title>
        <authorList>
            <consortium name="NISC Comparative Sequencing Program"/>
            <person name="Wegmann U."/>
            <person name="Louis P."/>
            <person name="Goesmann A."/>
            <person name="Henrissat B."/>
            <person name="Duncan S.H."/>
            <person name="Flint H.J."/>
        </authorList>
    </citation>
    <scope>NUCLEOTIDE SEQUENCE</scope>
    <source>
        <strain evidence="7">CGMCC 1.15644</strain>
    </source>
</reference>
<reference evidence="10" key="2">
    <citation type="journal article" date="2019" name="Int. J. Syst. Evol. Microbiol.">
        <title>The Global Catalogue of Microorganisms (GCM) 10K type strain sequencing project: providing services to taxonomists for standard genome sequencing and annotation.</title>
        <authorList>
            <consortium name="The Broad Institute Genomics Platform"/>
            <consortium name="The Broad Institute Genome Sequencing Center for Infectious Disease"/>
            <person name="Wu L."/>
            <person name="Ma J."/>
        </authorList>
    </citation>
    <scope>NUCLEOTIDE SEQUENCE [LARGE SCALE GENOMIC DNA]</scope>
    <source>
        <strain evidence="10">CGMCC 1.15644</strain>
    </source>
</reference>
<dbReference type="InterPro" id="IPR039425">
    <property type="entry name" value="RNA_pol_sigma-70-like"/>
</dbReference>
<dbReference type="InterPro" id="IPR013249">
    <property type="entry name" value="RNA_pol_sigma70_r4_t2"/>
</dbReference>
<dbReference type="GO" id="GO:0003677">
    <property type="term" value="F:DNA binding"/>
    <property type="evidence" value="ECO:0007669"/>
    <property type="project" value="InterPro"/>
</dbReference>
<evidence type="ECO:0000313" key="8">
    <source>
        <dbReference type="EMBL" id="TCO23708.1"/>
    </source>
</evidence>
<evidence type="ECO:0000259" key="5">
    <source>
        <dbReference type="Pfam" id="PF04542"/>
    </source>
</evidence>
<dbReference type="NCBIfam" id="TIGR02985">
    <property type="entry name" value="Sig70_bacteroi1"/>
    <property type="match status" value="1"/>
</dbReference>
<dbReference type="EMBL" id="BMJO01000005">
    <property type="protein sequence ID" value="GGE61986.1"/>
    <property type="molecule type" value="Genomic_DNA"/>
</dbReference>
<keyword evidence="3" id="KW-0731">Sigma factor</keyword>
<proteinExistence type="inferred from homology"/>
<evidence type="ECO:0000256" key="2">
    <source>
        <dbReference type="ARBA" id="ARBA00023015"/>
    </source>
</evidence>
<evidence type="ECO:0000313" key="10">
    <source>
        <dbReference type="Proteomes" id="UP000622648"/>
    </source>
</evidence>
<dbReference type="InterPro" id="IPR014284">
    <property type="entry name" value="RNA_pol_sigma-70_dom"/>
</dbReference>
<sequence length="197" mass="22665">MAFKDCNKERELIIEIVGGSEKAFSILFFNYLPILQSFALKFTKSEHAAEEVIQDAFLRIWLNRDKLEHVDNIKAYLYKYVSNECLSFIRKKIKEEKAIGLLKTRYSELENVTLDAIHLNEINRIIIAAVDKLPSQRRKIYKLSRGEGKSIPEIAEILGLSASTVKNALVIALKSIRENLIKHGISLFLIYFIRGIH</sequence>
<dbReference type="OrthoDB" id="799938at2"/>
<comment type="similarity">
    <text evidence="1">Belongs to the sigma-70 factor family. ECF subfamily.</text>
</comment>
<dbReference type="Gene3D" id="1.10.1740.10">
    <property type="match status" value="1"/>
</dbReference>
<dbReference type="GO" id="GO:0000428">
    <property type="term" value="C:DNA-directed RNA polymerase complex"/>
    <property type="evidence" value="ECO:0007669"/>
    <property type="project" value="UniProtKB-KW"/>
</dbReference>
<evidence type="ECO:0000256" key="4">
    <source>
        <dbReference type="ARBA" id="ARBA00023163"/>
    </source>
</evidence>
<dbReference type="EMBL" id="SLWO01000005">
    <property type="protein sequence ID" value="TCO23708.1"/>
    <property type="molecule type" value="Genomic_DNA"/>
</dbReference>
<dbReference type="Proteomes" id="UP000295684">
    <property type="component" value="Unassembled WGS sequence"/>
</dbReference>
<name>A0A4R2H9N3_9SPHI</name>
<accession>A0A4R2H9N3</accession>
<keyword evidence="7" id="KW-0240">DNA-directed RNA polymerase</keyword>
<evidence type="ECO:0000313" key="7">
    <source>
        <dbReference type="EMBL" id="GGE61986.1"/>
    </source>
</evidence>
<dbReference type="PANTHER" id="PTHR43133:SF46">
    <property type="entry name" value="RNA POLYMERASE SIGMA-70 FACTOR ECF SUBFAMILY"/>
    <property type="match status" value="1"/>
</dbReference>
<dbReference type="InterPro" id="IPR007627">
    <property type="entry name" value="RNA_pol_sigma70_r2"/>
</dbReference>
<dbReference type="Gene3D" id="1.10.10.10">
    <property type="entry name" value="Winged helix-like DNA-binding domain superfamily/Winged helix DNA-binding domain"/>
    <property type="match status" value="1"/>
</dbReference>
<dbReference type="GO" id="GO:0006352">
    <property type="term" value="P:DNA-templated transcription initiation"/>
    <property type="evidence" value="ECO:0007669"/>
    <property type="project" value="InterPro"/>
</dbReference>
<dbReference type="Pfam" id="PF08281">
    <property type="entry name" value="Sigma70_r4_2"/>
    <property type="match status" value="1"/>
</dbReference>
<keyword evidence="2" id="KW-0805">Transcription regulation</keyword>
<dbReference type="AlphaFoldDB" id="A0A4R2H9N3"/>